<protein>
    <recommendedName>
        <fullName evidence="8">Dual serine/threonine and tyrosine protein kinase</fullName>
        <ecNumber evidence="2">2.7.12.1</ecNumber>
    </recommendedName>
    <alternativeName>
        <fullName evidence="10">Dusty protein kinase</fullName>
    </alternativeName>
    <alternativeName>
        <fullName evidence="9">Receptor-interacting serine/threonine-protein kinase 5</fullName>
    </alternativeName>
</protein>
<evidence type="ECO:0000256" key="9">
    <source>
        <dbReference type="ARBA" id="ARBA00041268"/>
    </source>
</evidence>
<comment type="subcellular location">
    <subcellularLocation>
        <location evidence="1">Cytoplasm</location>
    </subcellularLocation>
</comment>
<evidence type="ECO:0000313" key="17">
    <source>
        <dbReference type="Proteomes" id="UP000225706"/>
    </source>
</evidence>
<accession>A0A2B4SY00</accession>
<evidence type="ECO:0000256" key="13">
    <source>
        <dbReference type="ARBA" id="ARBA00051680"/>
    </source>
</evidence>
<dbReference type="EC" id="2.7.12.1" evidence="2"/>
<comment type="caution">
    <text evidence="16">The sequence shown here is derived from an EMBL/GenBank/DDBJ whole genome shotgun (WGS) entry which is preliminary data.</text>
</comment>
<dbReference type="PROSITE" id="PS50011">
    <property type="entry name" value="PROTEIN_KINASE_DOM"/>
    <property type="match status" value="1"/>
</dbReference>
<dbReference type="GO" id="GO:0045743">
    <property type="term" value="P:positive regulation of fibroblast growth factor receptor signaling pathway"/>
    <property type="evidence" value="ECO:0007669"/>
    <property type="project" value="TreeGrafter"/>
</dbReference>
<proteinExistence type="predicted"/>
<dbReference type="Proteomes" id="UP000225706">
    <property type="component" value="Unassembled WGS sequence"/>
</dbReference>
<dbReference type="Gene3D" id="3.40.50.300">
    <property type="entry name" value="P-loop containing nucleotide triphosphate hydrolases"/>
    <property type="match status" value="1"/>
</dbReference>
<keyword evidence="3" id="KW-0963">Cytoplasm</keyword>
<dbReference type="GO" id="GO:0004712">
    <property type="term" value="F:protein serine/threonine/tyrosine kinase activity"/>
    <property type="evidence" value="ECO:0007669"/>
    <property type="project" value="UniProtKB-EC"/>
</dbReference>
<evidence type="ECO:0000256" key="3">
    <source>
        <dbReference type="ARBA" id="ARBA00022490"/>
    </source>
</evidence>
<keyword evidence="7" id="KW-0829">Tyrosine-protein kinase</keyword>
<reference evidence="17" key="1">
    <citation type="journal article" date="2017" name="bioRxiv">
        <title>Comparative analysis of the genomes of Stylophora pistillata and Acropora digitifera provides evidence for extensive differences between species of corals.</title>
        <authorList>
            <person name="Voolstra C.R."/>
            <person name="Li Y."/>
            <person name="Liew Y.J."/>
            <person name="Baumgarten S."/>
            <person name="Zoccola D."/>
            <person name="Flot J.-F."/>
            <person name="Tambutte S."/>
            <person name="Allemand D."/>
            <person name="Aranda M."/>
        </authorList>
    </citation>
    <scope>NUCLEOTIDE SEQUENCE [LARGE SCALE GENOMIC DNA]</scope>
</reference>
<evidence type="ECO:0000259" key="15">
    <source>
        <dbReference type="PROSITE" id="PS50011"/>
    </source>
</evidence>
<comment type="catalytic activity">
    <reaction evidence="12">
        <text>L-threonyl-[protein] + ATP = O-phospho-L-threonyl-[protein] + ADP + H(+)</text>
        <dbReference type="Rhea" id="RHEA:46608"/>
        <dbReference type="Rhea" id="RHEA-COMP:11060"/>
        <dbReference type="Rhea" id="RHEA-COMP:11605"/>
        <dbReference type="ChEBI" id="CHEBI:15378"/>
        <dbReference type="ChEBI" id="CHEBI:30013"/>
        <dbReference type="ChEBI" id="CHEBI:30616"/>
        <dbReference type="ChEBI" id="CHEBI:61977"/>
        <dbReference type="ChEBI" id="CHEBI:456216"/>
        <dbReference type="EC" id="2.7.12.1"/>
    </reaction>
</comment>
<dbReference type="PROSITE" id="PS00108">
    <property type="entry name" value="PROTEIN_KINASE_ST"/>
    <property type="match status" value="1"/>
</dbReference>
<evidence type="ECO:0000256" key="12">
    <source>
        <dbReference type="ARBA" id="ARBA00049308"/>
    </source>
</evidence>
<dbReference type="GO" id="GO:0070374">
    <property type="term" value="P:positive regulation of ERK1 and ERK2 cascade"/>
    <property type="evidence" value="ECO:0007669"/>
    <property type="project" value="TreeGrafter"/>
</dbReference>
<dbReference type="SUPFAM" id="SSF56112">
    <property type="entry name" value="Protein kinase-like (PK-like)"/>
    <property type="match status" value="1"/>
</dbReference>
<keyword evidence="6 16" id="KW-0418">Kinase</keyword>
<evidence type="ECO:0000256" key="6">
    <source>
        <dbReference type="ARBA" id="ARBA00022777"/>
    </source>
</evidence>
<dbReference type="AlphaFoldDB" id="A0A2B4SY00"/>
<dbReference type="GO" id="GO:0044344">
    <property type="term" value="P:cellular response to fibroblast growth factor stimulus"/>
    <property type="evidence" value="ECO:0007669"/>
    <property type="project" value="TreeGrafter"/>
</dbReference>
<evidence type="ECO:0000256" key="1">
    <source>
        <dbReference type="ARBA" id="ARBA00004496"/>
    </source>
</evidence>
<dbReference type="PANTHER" id="PTHR46392:SF1">
    <property type="entry name" value="DUAL SERINE_THREONINE AND TYROSINE PROTEIN KINASE"/>
    <property type="match status" value="1"/>
</dbReference>
<evidence type="ECO:0000256" key="5">
    <source>
        <dbReference type="ARBA" id="ARBA00022679"/>
    </source>
</evidence>
<dbReference type="InterPro" id="IPR008271">
    <property type="entry name" value="Ser/Thr_kinase_AS"/>
</dbReference>
<dbReference type="EMBL" id="LSMT01000007">
    <property type="protein sequence ID" value="PFX34059.1"/>
    <property type="molecule type" value="Genomic_DNA"/>
</dbReference>
<evidence type="ECO:0000256" key="10">
    <source>
        <dbReference type="ARBA" id="ARBA00042638"/>
    </source>
</evidence>
<dbReference type="STRING" id="50429.A0A2B4SY00"/>
<feature type="domain" description="Protein kinase" evidence="15">
    <location>
        <begin position="699"/>
        <end position="957"/>
    </location>
</feature>
<evidence type="ECO:0000256" key="2">
    <source>
        <dbReference type="ARBA" id="ARBA00013203"/>
    </source>
</evidence>
<dbReference type="Pfam" id="PF00069">
    <property type="entry name" value="Pkinase"/>
    <property type="match status" value="1"/>
</dbReference>
<dbReference type="OrthoDB" id="4062651at2759"/>
<organism evidence="16 17">
    <name type="scientific">Stylophora pistillata</name>
    <name type="common">Smooth cauliflower coral</name>
    <dbReference type="NCBI Taxonomy" id="50429"/>
    <lineage>
        <taxon>Eukaryota</taxon>
        <taxon>Metazoa</taxon>
        <taxon>Cnidaria</taxon>
        <taxon>Anthozoa</taxon>
        <taxon>Hexacorallia</taxon>
        <taxon>Scleractinia</taxon>
        <taxon>Astrocoeniina</taxon>
        <taxon>Pocilloporidae</taxon>
        <taxon>Stylophora</taxon>
    </lineage>
</organism>
<dbReference type="SUPFAM" id="SSF52540">
    <property type="entry name" value="P-loop containing nucleoside triphosphate hydrolases"/>
    <property type="match status" value="1"/>
</dbReference>
<dbReference type="InterPro" id="IPR045063">
    <property type="entry name" value="Dynamin_N"/>
</dbReference>
<dbReference type="InterPro" id="IPR011009">
    <property type="entry name" value="Kinase-like_dom_sf"/>
</dbReference>
<comment type="catalytic activity">
    <reaction evidence="13">
        <text>L-tyrosyl-[protein] + ATP = O-phospho-L-tyrosyl-[protein] + ADP + H(+)</text>
        <dbReference type="Rhea" id="RHEA:10596"/>
        <dbReference type="Rhea" id="RHEA-COMP:10136"/>
        <dbReference type="Rhea" id="RHEA-COMP:20101"/>
        <dbReference type="ChEBI" id="CHEBI:15378"/>
        <dbReference type="ChEBI" id="CHEBI:30616"/>
        <dbReference type="ChEBI" id="CHEBI:46858"/>
        <dbReference type="ChEBI" id="CHEBI:61978"/>
        <dbReference type="ChEBI" id="CHEBI:456216"/>
        <dbReference type="EC" id="2.7.12.1"/>
    </reaction>
</comment>
<feature type="region of interest" description="Disordered" evidence="14">
    <location>
        <begin position="277"/>
        <end position="307"/>
    </location>
</feature>
<dbReference type="Gene3D" id="1.10.510.10">
    <property type="entry name" value="Transferase(Phosphotransferase) domain 1"/>
    <property type="match status" value="1"/>
</dbReference>
<dbReference type="InterPro" id="IPR027417">
    <property type="entry name" value="P-loop_NTPase"/>
</dbReference>
<dbReference type="Pfam" id="PF00350">
    <property type="entry name" value="Dynamin_N"/>
    <property type="match status" value="1"/>
</dbReference>
<keyword evidence="5" id="KW-0808">Transferase</keyword>
<dbReference type="InterPro" id="IPR051302">
    <property type="entry name" value="Dual_SerThr-Tyr_Kinase"/>
</dbReference>
<dbReference type="SMART" id="SM00220">
    <property type="entry name" value="S_TKc"/>
    <property type="match status" value="1"/>
</dbReference>
<evidence type="ECO:0000256" key="4">
    <source>
        <dbReference type="ARBA" id="ARBA00022527"/>
    </source>
</evidence>
<sequence>MSLQEVFEDFKKSKAVLQKVHLDTVKYFDEIVQKLSSKGTADIAEELRYKTLPVQASPEEVQVMALTVAMADVHLEFDNTLAEMLYTAKEKKEVTDLFDQEPALIFVGQTNCGKSSIINELLGCKALPTSDQPSTARIVRVCHAEKPYCRLVDTNGKTLEEIKMTGKDGNRIPRKKIELKPKDRNDPTKVGAIVESGINIDFLKCGVTIIDSPGRNENEALDNLVKKQLENPLAFVIYVVDGHDLFTKQDREVLNEMTSSGNDLSIFFVVSKLEPEDRTESSDEDDEPGGHAASTKARKKGELKVQERKKTRVYERLVKNGHFPSQLCMDENERFHGLSAWRIQQYLASKKKNPKASFDEYTDYVEAFKRFQNSLKKFAEESLRARVESVCKTLIRVLSRCLDFFIQKANVLKKGKTQILKTLGTFLREEQQVHDNIIRDLEDEKRAEDIRDLLSDAMEGAKGDILKEAGDFEYVLAELTIPSSGHVKEKAAVAHCQDQIRCMVVNKLQGEIKQRLTMMFRSRDLFVVHLKDGMEQIQGEIAADSDIPSAALALGNSLLSSYETQITFSQRHGAAVRFIMKVSEWFYKAIRNPIDTVVKTITGEVQVGSKEWKVKVASEALKKVDPSLMAKEIVSSLKQHFCDCHQEFTSEIGKVQDLFDRGETIKDMQRETILGFAPNLALLEMLAYGVMDRFKFGFPAAGDLIGSGAQGSVFACNNIKTPEGRPCVVKVVKVATEEVLKDLTLELHNTRALQHSNILPVLCTVVESNPTRGLSVQLVSERMRCDLHDGLKDIPSMRKRLEIALDVAKALQYLHGEDLIHRDVKMQNVLLDEENNAKLTDLGLCKPEGLISNSLVGTPINMAPEMIKQQYDKSIDVYAFGMMLWRVCEGQGNQPQNINRHFLPLVMLMMNAVDNKTPEKLDVFPEHCWQLMQKCWTQDPEARPSFDSVVRDLESYLAEMSDQQQS</sequence>
<evidence type="ECO:0000256" key="7">
    <source>
        <dbReference type="ARBA" id="ARBA00023137"/>
    </source>
</evidence>
<dbReference type="GO" id="GO:0005524">
    <property type="term" value="F:ATP binding"/>
    <property type="evidence" value="ECO:0007669"/>
    <property type="project" value="InterPro"/>
</dbReference>
<dbReference type="InterPro" id="IPR000719">
    <property type="entry name" value="Prot_kinase_dom"/>
</dbReference>
<evidence type="ECO:0000256" key="11">
    <source>
        <dbReference type="ARBA" id="ARBA00049003"/>
    </source>
</evidence>
<dbReference type="GO" id="GO:0043066">
    <property type="term" value="P:negative regulation of apoptotic process"/>
    <property type="evidence" value="ECO:0007669"/>
    <property type="project" value="TreeGrafter"/>
</dbReference>
<keyword evidence="4" id="KW-0723">Serine/threonine-protein kinase</keyword>
<evidence type="ECO:0000313" key="16">
    <source>
        <dbReference type="EMBL" id="PFX34059.1"/>
    </source>
</evidence>
<keyword evidence="17" id="KW-1185">Reference proteome</keyword>
<gene>
    <name evidence="16" type="primary">Dstyk</name>
    <name evidence="16" type="ORF">AWC38_SpisGene1212</name>
</gene>
<name>A0A2B4SY00_STYPI</name>
<dbReference type="GO" id="GO:0005737">
    <property type="term" value="C:cytoplasm"/>
    <property type="evidence" value="ECO:0007669"/>
    <property type="project" value="UniProtKB-SubCell"/>
</dbReference>
<comment type="catalytic activity">
    <reaction evidence="11">
        <text>L-seryl-[protein] + ATP = O-phospho-L-seryl-[protein] + ADP + H(+)</text>
        <dbReference type="Rhea" id="RHEA:17989"/>
        <dbReference type="Rhea" id="RHEA-COMP:9863"/>
        <dbReference type="Rhea" id="RHEA-COMP:11604"/>
        <dbReference type="ChEBI" id="CHEBI:15378"/>
        <dbReference type="ChEBI" id="CHEBI:29999"/>
        <dbReference type="ChEBI" id="CHEBI:30616"/>
        <dbReference type="ChEBI" id="CHEBI:83421"/>
        <dbReference type="ChEBI" id="CHEBI:456216"/>
        <dbReference type="EC" id="2.7.12.1"/>
    </reaction>
</comment>
<evidence type="ECO:0000256" key="8">
    <source>
        <dbReference type="ARBA" id="ARBA00040421"/>
    </source>
</evidence>
<dbReference type="GO" id="GO:0004674">
    <property type="term" value="F:protein serine/threonine kinase activity"/>
    <property type="evidence" value="ECO:0007669"/>
    <property type="project" value="UniProtKB-KW"/>
</dbReference>
<dbReference type="PANTHER" id="PTHR46392">
    <property type="entry name" value="DUAL SERINE/THREONINE AND TYROSINE PROTEIN KINASE"/>
    <property type="match status" value="1"/>
</dbReference>
<evidence type="ECO:0000256" key="14">
    <source>
        <dbReference type="SAM" id="MobiDB-lite"/>
    </source>
</evidence>
<dbReference type="GO" id="GO:0004713">
    <property type="term" value="F:protein tyrosine kinase activity"/>
    <property type="evidence" value="ECO:0007669"/>
    <property type="project" value="UniProtKB-KW"/>
</dbReference>